<dbReference type="EMBL" id="JPVQ01000004">
    <property type="protein sequence ID" value="KGR91715.1"/>
    <property type="molecule type" value="Genomic_DNA"/>
</dbReference>
<protein>
    <recommendedName>
        <fullName evidence="6">Ferredoxin--NADP reductase</fullName>
        <shortName evidence="6">FNR</shortName>
        <shortName evidence="6">Fd-NADP(+) reductase</shortName>
        <ecNumber evidence="6">1.18.1.2</ecNumber>
    </recommendedName>
</protein>
<dbReference type="EC" id="1.18.1.2" evidence="6"/>
<keyword evidence="5 6" id="KW-0560">Oxidoreductase</keyword>
<keyword evidence="2 6" id="KW-0285">Flavoprotein</keyword>
<dbReference type="PRINTS" id="PR00469">
    <property type="entry name" value="PNDRDTASEII"/>
</dbReference>
<dbReference type="GO" id="GO:0050660">
    <property type="term" value="F:flavin adenine dinucleotide binding"/>
    <property type="evidence" value="ECO:0007669"/>
    <property type="project" value="UniProtKB-UniRule"/>
</dbReference>
<dbReference type="GO" id="GO:0004324">
    <property type="term" value="F:ferredoxin-NADP+ reductase activity"/>
    <property type="evidence" value="ECO:0007669"/>
    <property type="project" value="UniProtKB-UniRule"/>
</dbReference>
<evidence type="ECO:0000256" key="6">
    <source>
        <dbReference type="HAMAP-Rule" id="MF_01685"/>
    </source>
</evidence>
<dbReference type="Gene3D" id="3.50.50.60">
    <property type="entry name" value="FAD/NAD(P)-binding domain"/>
    <property type="match status" value="2"/>
</dbReference>
<comment type="similarity">
    <text evidence="6">Belongs to the ferredoxin--NADP reductase type 2 family.</text>
</comment>
<dbReference type="InterPro" id="IPR023753">
    <property type="entry name" value="FAD/NAD-binding_dom"/>
</dbReference>
<comment type="caution">
    <text evidence="6">Lacks conserved residue(s) required for the propagation of feature annotation.</text>
</comment>
<dbReference type="GO" id="GO:0050661">
    <property type="term" value="F:NADP binding"/>
    <property type="evidence" value="ECO:0007669"/>
    <property type="project" value="UniProtKB-UniRule"/>
</dbReference>
<evidence type="ECO:0000313" key="8">
    <source>
        <dbReference type="EMBL" id="KGR91715.1"/>
    </source>
</evidence>
<dbReference type="HAMAP" id="MF_01685">
    <property type="entry name" value="FENR2"/>
    <property type="match status" value="1"/>
</dbReference>
<reference evidence="8 9" key="1">
    <citation type="submission" date="2014-02" db="EMBL/GenBank/DDBJ databases">
        <title>Draft genome sequence of Lysinibacillus massiliensis CCUG 49529.</title>
        <authorList>
            <person name="Zhang F."/>
            <person name="Wang G."/>
            <person name="Zhang L."/>
        </authorList>
    </citation>
    <scope>NUCLEOTIDE SEQUENCE [LARGE SCALE GENOMIC DNA]</scope>
    <source>
        <strain evidence="8 9">CCUG 49529</strain>
    </source>
</reference>
<dbReference type="PRINTS" id="PR00368">
    <property type="entry name" value="FADPNR"/>
</dbReference>
<comment type="cofactor">
    <cofactor evidence="6">
        <name>FAD</name>
        <dbReference type="ChEBI" id="CHEBI:57692"/>
    </cofactor>
    <text evidence="6">Binds 1 FAD per subunit.</text>
</comment>
<dbReference type="OrthoDB" id="9806179at2"/>
<dbReference type="RefSeq" id="WP_036172617.1">
    <property type="nucleotide sequence ID" value="NZ_AVCZ01000004.1"/>
</dbReference>
<dbReference type="Proteomes" id="UP000030595">
    <property type="component" value="Unassembled WGS sequence"/>
</dbReference>
<dbReference type="AlphaFoldDB" id="A0A0A3J7H7"/>
<accession>A0A0A3J7H7</accession>
<keyword evidence="3 6" id="KW-0274">FAD</keyword>
<feature type="binding site" evidence="6">
    <location>
        <position position="33"/>
    </location>
    <ligand>
        <name>FAD</name>
        <dbReference type="ChEBI" id="CHEBI:57692"/>
    </ligand>
</feature>
<dbReference type="eggNOG" id="COG0492">
    <property type="taxonomic scope" value="Bacteria"/>
</dbReference>
<feature type="binding site" evidence="6">
    <location>
        <position position="41"/>
    </location>
    <ligand>
        <name>FAD</name>
        <dbReference type="ChEBI" id="CHEBI:57692"/>
    </ligand>
</feature>
<proteinExistence type="inferred from homology"/>
<evidence type="ECO:0000313" key="9">
    <source>
        <dbReference type="Proteomes" id="UP000030595"/>
    </source>
</evidence>
<dbReference type="PANTHER" id="PTHR48105">
    <property type="entry name" value="THIOREDOXIN REDUCTASE 1-RELATED-RELATED"/>
    <property type="match status" value="1"/>
</dbReference>
<evidence type="ECO:0000256" key="5">
    <source>
        <dbReference type="ARBA" id="ARBA00023002"/>
    </source>
</evidence>
<feature type="domain" description="FAD/NAD(P)-binding" evidence="7">
    <location>
        <begin position="4"/>
        <end position="296"/>
    </location>
</feature>
<evidence type="ECO:0000256" key="2">
    <source>
        <dbReference type="ARBA" id="ARBA00022630"/>
    </source>
</evidence>
<feature type="binding site" evidence="6">
    <location>
        <position position="85"/>
    </location>
    <ligand>
        <name>FAD</name>
        <dbReference type="ChEBI" id="CHEBI:57692"/>
    </ligand>
</feature>
<feature type="binding site" evidence="6">
    <location>
        <position position="119"/>
    </location>
    <ligand>
        <name>FAD</name>
        <dbReference type="ChEBI" id="CHEBI:57692"/>
    </ligand>
</feature>
<dbReference type="InterPro" id="IPR022890">
    <property type="entry name" value="Fd--NADP_Rdtase_type_2"/>
</dbReference>
<gene>
    <name evidence="8" type="ORF">CD30_03830</name>
</gene>
<feature type="binding site" evidence="6">
    <location>
        <position position="325"/>
    </location>
    <ligand>
        <name>FAD</name>
        <dbReference type="ChEBI" id="CHEBI:57692"/>
    </ligand>
</feature>
<feature type="binding site" evidence="6">
    <location>
        <position position="45"/>
    </location>
    <ligand>
        <name>FAD</name>
        <dbReference type="ChEBI" id="CHEBI:57692"/>
    </ligand>
</feature>
<sequence>MELFDVTIVGGGPAGLYSAFYSGLRNMKTKILEVQPVLGGKVNIYPEKILWDVGGQPPMQAQLFVQNLVNQANTFSPTICLNTKVEQIEKINDIFVITTNSGEVHYSKTIIVAVGGGILSPIKLEVEGAEKYEMTNLHYTILGLERFRDKKVLVSGGGNGAIDWAVELLFVAKEVVVIYRKEQLTAHESQVEKLKKHGVQIMLNAEIQSVVSNDSKTAIEKVVISQNGDTYELQVDDVLISHGYNREKSLTFADDIQPLRKDDYYLVSQGQCKTSVPGIFGAGDIISYDDKVNLLIGTFQDAVLAVNNAKKYIDPQANEYGMVSSHNEKFAEKNKELLEELFCKTETSTNSK</sequence>
<dbReference type="InterPro" id="IPR036188">
    <property type="entry name" value="FAD/NAD-bd_sf"/>
</dbReference>
<dbReference type="InterPro" id="IPR050097">
    <property type="entry name" value="Ferredoxin-NADP_redctase_2"/>
</dbReference>
<evidence type="ECO:0000256" key="1">
    <source>
        <dbReference type="ARBA" id="ARBA00011738"/>
    </source>
</evidence>
<keyword evidence="4 6" id="KW-0521">NADP</keyword>
<evidence type="ECO:0000256" key="3">
    <source>
        <dbReference type="ARBA" id="ARBA00022827"/>
    </source>
</evidence>
<name>A0A0A3J7H7_9BACL</name>
<evidence type="ECO:0000256" key="4">
    <source>
        <dbReference type="ARBA" id="ARBA00022857"/>
    </source>
</evidence>
<dbReference type="Pfam" id="PF07992">
    <property type="entry name" value="Pyr_redox_2"/>
    <property type="match status" value="1"/>
</dbReference>
<feature type="binding site" evidence="6">
    <location>
        <position position="284"/>
    </location>
    <ligand>
        <name>FAD</name>
        <dbReference type="ChEBI" id="CHEBI:57692"/>
    </ligand>
</feature>
<keyword evidence="9" id="KW-1185">Reference proteome</keyword>
<organism evidence="8 9">
    <name type="scientific">Ureibacillus massiliensis 4400831 = CIP 108448 = CCUG 49529</name>
    <dbReference type="NCBI Taxonomy" id="1211035"/>
    <lineage>
        <taxon>Bacteria</taxon>
        <taxon>Bacillati</taxon>
        <taxon>Bacillota</taxon>
        <taxon>Bacilli</taxon>
        <taxon>Bacillales</taxon>
        <taxon>Caryophanaceae</taxon>
        <taxon>Ureibacillus</taxon>
    </lineage>
</organism>
<comment type="caution">
    <text evidence="8">The sequence shown here is derived from an EMBL/GenBank/DDBJ whole genome shotgun (WGS) entry which is preliminary data.</text>
</comment>
<comment type="subunit">
    <text evidence="1 6">Homodimer.</text>
</comment>
<evidence type="ECO:0000259" key="7">
    <source>
        <dbReference type="Pfam" id="PF07992"/>
    </source>
</evidence>
<dbReference type="SUPFAM" id="SSF51905">
    <property type="entry name" value="FAD/NAD(P)-binding domain"/>
    <property type="match status" value="1"/>
</dbReference>
<comment type="catalytic activity">
    <reaction evidence="6">
        <text>2 reduced [2Fe-2S]-[ferredoxin] + NADP(+) + H(+) = 2 oxidized [2Fe-2S]-[ferredoxin] + NADPH</text>
        <dbReference type="Rhea" id="RHEA:20125"/>
        <dbReference type="Rhea" id="RHEA-COMP:10000"/>
        <dbReference type="Rhea" id="RHEA-COMP:10001"/>
        <dbReference type="ChEBI" id="CHEBI:15378"/>
        <dbReference type="ChEBI" id="CHEBI:33737"/>
        <dbReference type="ChEBI" id="CHEBI:33738"/>
        <dbReference type="ChEBI" id="CHEBI:57783"/>
        <dbReference type="ChEBI" id="CHEBI:58349"/>
        <dbReference type="EC" id="1.18.1.2"/>
    </reaction>
</comment>